<evidence type="ECO:0000313" key="3">
    <source>
        <dbReference type="Proteomes" id="UP000215595"/>
    </source>
</evidence>
<gene>
    <name evidence="2" type="ORF">B7Z01_09760</name>
</gene>
<dbReference type="AlphaFoldDB" id="A0A258FMN8"/>
<protein>
    <submittedName>
        <fullName evidence="2">Uncharacterized protein</fullName>
    </submittedName>
</protein>
<dbReference type="Proteomes" id="UP000215595">
    <property type="component" value="Unassembled WGS sequence"/>
</dbReference>
<name>A0A258FMN8_9CAUL</name>
<reference evidence="2 3" key="1">
    <citation type="submission" date="2017-03" db="EMBL/GenBank/DDBJ databases">
        <title>Lifting the veil on microbial sulfur biogeochemistry in mining wastewaters.</title>
        <authorList>
            <person name="Kantor R.S."/>
            <person name="Colenbrander Nelson T."/>
            <person name="Marshall S."/>
            <person name="Bennett D."/>
            <person name="Apte S."/>
            <person name="Camacho D."/>
            <person name="Thomas B.C."/>
            <person name="Warren L.A."/>
            <person name="Banfield J.F."/>
        </authorList>
    </citation>
    <scope>NUCLEOTIDE SEQUENCE [LARGE SCALE GENOMIC DNA]</scope>
    <source>
        <strain evidence="2">32-69-9</strain>
    </source>
</reference>
<keyword evidence="1" id="KW-0732">Signal</keyword>
<feature type="chain" id="PRO_5012626955" evidence="1">
    <location>
        <begin position="26"/>
        <end position="122"/>
    </location>
</feature>
<evidence type="ECO:0000313" key="2">
    <source>
        <dbReference type="EMBL" id="OYX33022.1"/>
    </source>
</evidence>
<comment type="caution">
    <text evidence="2">The sequence shown here is derived from an EMBL/GenBank/DDBJ whole genome shotgun (WGS) entry which is preliminary data.</text>
</comment>
<dbReference type="EMBL" id="NCEB01000019">
    <property type="protein sequence ID" value="OYX33022.1"/>
    <property type="molecule type" value="Genomic_DNA"/>
</dbReference>
<evidence type="ECO:0000256" key="1">
    <source>
        <dbReference type="SAM" id="SignalP"/>
    </source>
</evidence>
<proteinExistence type="predicted"/>
<organism evidence="2 3">
    <name type="scientific">Brevundimonas subvibrioides</name>
    <dbReference type="NCBI Taxonomy" id="74313"/>
    <lineage>
        <taxon>Bacteria</taxon>
        <taxon>Pseudomonadati</taxon>
        <taxon>Pseudomonadota</taxon>
        <taxon>Alphaproteobacteria</taxon>
        <taxon>Caulobacterales</taxon>
        <taxon>Caulobacteraceae</taxon>
        <taxon>Brevundimonas</taxon>
    </lineage>
</organism>
<accession>A0A258FMN8</accession>
<sequence length="122" mass="13303">MMRSTLALAGLVAAAATAVPISASAEIERAFGNTLVSQYPDGGWVRHWFNPDGSYTARFSSGRTISARWRVEGDRVCLNDISPAIMMISRFCSPMIEAGVGDSWVSRDPLGRRVTNVLQRGR</sequence>
<feature type="signal peptide" evidence="1">
    <location>
        <begin position="1"/>
        <end position="25"/>
    </location>
</feature>